<organism evidence="2 3">
    <name type="scientific">Coleophoma cylindrospora</name>
    <dbReference type="NCBI Taxonomy" id="1849047"/>
    <lineage>
        <taxon>Eukaryota</taxon>
        <taxon>Fungi</taxon>
        <taxon>Dikarya</taxon>
        <taxon>Ascomycota</taxon>
        <taxon>Pezizomycotina</taxon>
        <taxon>Leotiomycetes</taxon>
        <taxon>Helotiales</taxon>
        <taxon>Dermateaceae</taxon>
        <taxon>Coleophoma</taxon>
    </lineage>
</organism>
<accession>A0A3D8SQS3</accession>
<dbReference type="EMBL" id="PDLM01000001">
    <property type="protein sequence ID" value="RDW88666.1"/>
    <property type="molecule type" value="Genomic_DNA"/>
</dbReference>
<keyword evidence="3" id="KW-1185">Reference proteome</keyword>
<feature type="compositionally biased region" description="Basic and acidic residues" evidence="1">
    <location>
        <begin position="1"/>
        <end position="12"/>
    </location>
</feature>
<protein>
    <recommendedName>
        <fullName evidence="4">Deacetylase-like protein</fullName>
    </recommendedName>
</protein>
<dbReference type="PANTHER" id="PTHR37846">
    <property type="entry name" value="YALI0B21296P"/>
    <property type="match status" value="1"/>
</dbReference>
<comment type="caution">
    <text evidence="2">The sequence shown here is derived from an EMBL/GenBank/DDBJ whole genome shotgun (WGS) entry which is preliminary data.</text>
</comment>
<dbReference type="PANTHER" id="PTHR37846:SF1">
    <property type="entry name" value="DEACETYLASE-LIKE PROTEIN"/>
    <property type="match status" value="1"/>
</dbReference>
<evidence type="ECO:0000313" key="2">
    <source>
        <dbReference type="EMBL" id="RDW88666.1"/>
    </source>
</evidence>
<dbReference type="OrthoDB" id="5597489at2759"/>
<proteinExistence type="predicted"/>
<gene>
    <name evidence="2" type="ORF">BP6252_00698</name>
</gene>
<sequence>MARNRKQNDPTKIKLVQPDRSGPDPTQETLLDMAQKRGLLDVPDDEEDVAAEEPLVGRLGDAMLWSLSLTMLHFTLDVLVQHQYAVEIKWPSMITRGFQAFPSTFFFLVLS</sequence>
<evidence type="ECO:0000313" key="3">
    <source>
        <dbReference type="Proteomes" id="UP000256645"/>
    </source>
</evidence>
<dbReference type="STRING" id="1849047.A0A3D8SQS3"/>
<evidence type="ECO:0000256" key="1">
    <source>
        <dbReference type="SAM" id="MobiDB-lite"/>
    </source>
</evidence>
<dbReference type="AlphaFoldDB" id="A0A3D8SQS3"/>
<reference evidence="2 3" key="1">
    <citation type="journal article" date="2018" name="IMA Fungus">
        <title>IMA Genome-F 9: Draft genome sequence of Annulohypoxylon stygium, Aspergillus mulundensis, Berkeleyomyces basicola (syn. Thielaviopsis basicola), Ceratocystis smalleyi, two Cercospora beticola strains, Coleophoma cylindrospora, Fusarium fracticaudum, Phialophora cf. hyalina, and Morchella septimelata.</title>
        <authorList>
            <person name="Wingfield B.D."/>
            <person name="Bills G.F."/>
            <person name="Dong Y."/>
            <person name="Huang W."/>
            <person name="Nel W.J."/>
            <person name="Swalarsk-Parry B.S."/>
            <person name="Vaghefi N."/>
            <person name="Wilken P.M."/>
            <person name="An Z."/>
            <person name="de Beer Z.W."/>
            <person name="De Vos L."/>
            <person name="Chen L."/>
            <person name="Duong T.A."/>
            <person name="Gao Y."/>
            <person name="Hammerbacher A."/>
            <person name="Kikkert J.R."/>
            <person name="Li Y."/>
            <person name="Li H."/>
            <person name="Li K."/>
            <person name="Li Q."/>
            <person name="Liu X."/>
            <person name="Ma X."/>
            <person name="Naidoo K."/>
            <person name="Pethybridge S.J."/>
            <person name="Sun J."/>
            <person name="Steenkamp E.T."/>
            <person name="van der Nest M.A."/>
            <person name="van Wyk S."/>
            <person name="Wingfield M.J."/>
            <person name="Xiong C."/>
            <person name="Yue Q."/>
            <person name="Zhang X."/>
        </authorList>
    </citation>
    <scope>NUCLEOTIDE SEQUENCE [LARGE SCALE GENOMIC DNA]</scope>
    <source>
        <strain evidence="2 3">BP6252</strain>
    </source>
</reference>
<feature type="region of interest" description="Disordered" evidence="1">
    <location>
        <begin position="1"/>
        <end position="28"/>
    </location>
</feature>
<dbReference type="Proteomes" id="UP000256645">
    <property type="component" value="Unassembled WGS sequence"/>
</dbReference>
<name>A0A3D8SQS3_9HELO</name>
<evidence type="ECO:0008006" key="4">
    <source>
        <dbReference type="Google" id="ProtNLM"/>
    </source>
</evidence>